<accession>A0ABU3LT65</accession>
<evidence type="ECO:0000313" key="2">
    <source>
        <dbReference type="Proteomes" id="UP001257948"/>
    </source>
</evidence>
<name>A0ABU3LT65_9ACTN</name>
<evidence type="ECO:0000313" key="1">
    <source>
        <dbReference type="EMBL" id="MDT7841991.1"/>
    </source>
</evidence>
<keyword evidence="2" id="KW-1185">Reference proteome</keyword>
<protein>
    <submittedName>
        <fullName evidence="1">Uncharacterized protein</fullName>
    </submittedName>
</protein>
<dbReference type="Proteomes" id="UP001257948">
    <property type="component" value="Unassembled WGS sequence"/>
</dbReference>
<dbReference type="RefSeq" id="WP_314201230.1">
    <property type="nucleotide sequence ID" value="NZ_JAVTLL010000009.1"/>
</dbReference>
<organism evidence="1 2">
    <name type="scientific">Streptomyces justiciae</name>
    <dbReference type="NCBI Taxonomy" id="2780140"/>
    <lineage>
        <taxon>Bacteria</taxon>
        <taxon>Bacillati</taxon>
        <taxon>Actinomycetota</taxon>
        <taxon>Actinomycetes</taxon>
        <taxon>Kitasatosporales</taxon>
        <taxon>Streptomycetaceae</taxon>
        <taxon>Streptomyces</taxon>
    </lineage>
</organism>
<sequence>MTADPITAAVRLAAELMLLPQTDPVLARRIGGRLDGWDVEGDAFLAQTEGVVLVALLATRNEAGPPGPWCAAAATALRHQDDLLLFAALPSSLPDPVRTRMVQLRLLACCLTPRSGHRRIRLYDTACEFLERAALLTEDAESPLRGE</sequence>
<gene>
    <name evidence="1" type="ORF">RQC66_14715</name>
</gene>
<proteinExistence type="predicted"/>
<reference evidence="2" key="1">
    <citation type="submission" date="2023-07" db="EMBL/GenBank/DDBJ databases">
        <title>Draft genome sequence of the endophytic actinobacterium Streptomyces justiciae WPN32, a potential antibiotic producer.</title>
        <authorList>
            <person name="Yasawong M."/>
            <person name="Pana W."/>
            <person name="Ganta P."/>
            <person name="Santapan N."/>
            <person name="Songngamsuk T."/>
            <person name="Phatcharaharikarn M."/>
            <person name="Kerdtoob S."/>
            <person name="Nantapong N."/>
        </authorList>
    </citation>
    <scope>NUCLEOTIDE SEQUENCE [LARGE SCALE GENOMIC DNA]</scope>
    <source>
        <strain evidence="2">WPN32</strain>
    </source>
</reference>
<comment type="caution">
    <text evidence="1">The sequence shown here is derived from an EMBL/GenBank/DDBJ whole genome shotgun (WGS) entry which is preliminary data.</text>
</comment>
<dbReference type="EMBL" id="JAVTLL010000009">
    <property type="protein sequence ID" value="MDT7841991.1"/>
    <property type="molecule type" value="Genomic_DNA"/>
</dbReference>